<evidence type="ECO:0000313" key="10">
    <source>
        <dbReference type="Proteomes" id="UP000594262"/>
    </source>
</evidence>
<dbReference type="PANTHER" id="PTHR46143">
    <property type="entry name" value="CALPAIN-7"/>
    <property type="match status" value="1"/>
</dbReference>
<dbReference type="Proteomes" id="UP000594262">
    <property type="component" value="Unplaced"/>
</dbReference>
<evidence type="ECO:0000256" key="7">
    <source>
        <dbReference type="SAM" id="MobiDB-lite"/>
    </source>
</evidence>
<feature type="active site" evidence="5 6">
    <location>
        <position position="454"/>
    </location>
</feature>
<feature type="region of interest" description="Disordered" evidence="7">
    <location>
        <begin position="157"/>
        <end position="180"/>
    </location>
</feature>
<name>A0A7M5WWU0_9CNID</name>
<dbReference type="AlphaFoldDB" id="A0A7M5WWU0"/>
<evidence type="ECO:0000256" key="6">
    <source>
        <dbReference type="PROSITE-ProRule" id="PRU00239"/>
    </source>
</evidence>
<keyword evidence="2 6" id="KW-0645">Protease</keyword>
<dbReference type="Pfam" id="PF00648">
    <property type="entry name" value="Peptidase_C2"/>
    <property type="match status" value="1"/>
</dbReference>
<feature type="domain" description="Calpain catalytic" evidence="8">
    <location>
        <begin position="259"/>
        <end position="536"/>
    </location>
</feature>
<dbReference type="InterPro" id="IPR036181">
    <property type="entry name" value="MIT_dom_sf"/>
</dbReference>
<organism evidence="9 10">
    <name type="scientific">Clytia hemisphaerica</name>
    <dbReference type="NCBI Taxonomy" id="252671"/>
    <lineage>
        <taxon>Eukaryota</taxon>
        <taxon>Metazoa</taxon>
        <taxon>Cnidaria</taxon>
        <taxon>Hydrozoa</taxon>
        <taxon>Hydroidolina</taxon>
        <taxon>Leptothecata</taxon>
        <taxon>Obeliida</taxon>
        <taxon>Clytiidae</taxon>
        <taxon>Clytia</taxon>
    </lineage>
</organism>
<dbReference type="GeneID" id="136820049"/>
<dbReference type="SUPFAM" id="SSF54001">
    <property type="entry name" value="Cysteine proteinases"/>
    <property type="match status" value="1"/>
</dbReference>
<proteinExistence type="inferred from homology"/>
<evidence type="ECO:0000256" key="2">
    <source>
        <dbReference type="ARBA" id="ARBA00022670"/>
    </source>
</evidence>
<dbReference type="PROSITE" id="PS50203">
    <property type="entry name" value="CALPAIN_CAT"/>
    <property type="match status" value="1"/>
</dbReference>
<evidence type="ECO:0000256" key="1">
    <source>
        <dbReference type="ARBA" id="ARBA00007623"/>
    </source>
</evidence>
<comment type="similarity">
    <text evidence="1">Belongs to the peptidase C2 family.</text>
</comment>
<dbReference type="InterPro" id="IPR022683">
    <property type="entry name" value="Calpain_III"/>
</dbReference>
<dbReference type="SMART" id="SM00745">
    <property type="entry name" value="MIT"/>
    <property type="match status" value="2"/>
</dbReference>
<dbReference type="EnsemblMetazoa" id="CLYHEMT013916.1">
    <property type="protein sequence ID" value="CLYHEMP013916.1"/>
    <property type="gene ID" value="CLYHEMG013916"/>
</dbReference>
<protein>
    <recommendedName>
        <fullName evidence="8">Calpain catalytic domain-containing protein</fullName>
    </recommendedName>
</protein>
<reference evidence="9" key="1">
    <citation type="submission" date="2021-01" db="UniProtKB">
        <authorList>
            <consortium name="EnsemblMetazoa"/>
        </authorList>
    </citation>
    <scope>IDENTIFICATION</scope>
</reference>
<dbReference type="InterPro" id="IPR036213">
    <property type="entry name" value="Calpain_III_sf"/>
</dbReference>
<evidence type="ECO:0000259" key="8">
    <source>
        <dbReference type="PROSITE" id="PS50203"/>
    </source>
</evidence>
<dbReference type="RefSeq" id="XP_066932384.1">
    <property type="nucleotide sequence ID" value="XM_067076283.1"/>
</dbReference>
<sequence>MDPNALIISGTSFAEQAIRYDQENNHEEAHSNYMKAAEAILKAIALDRSLDPLKVKALQYIERAELLQKILDDKGNTKDNSQAMSTTQNEKGLEQVEFLLIQAVSEDENGHVEEALSAYADTIELCLEKAKQPDMQHHKEKLNKWAMAALERAEEIKKRKANKTSQGQAQPHVPSPDKLDIKKLRIGSVKNQNQSGPKKGGLTKPEIEVLRTTSFVNTNKYLPWMEMDLNERFAYKIPFSDPDGLLPLAPKQKSRLTDWVRPSDICQNPQMIYAVNSFSIKQTIVSDCSFVASLAISAAYERKFKNKILTNIIYPQDRDGNPMTNPCGKYMVKLWFNGVARKVVIDDRLPMGNRGELLCSFSQNKDEFWVSLLEKAYMKVMGGYDFPGSNSNIDLHALTGWIPERASLKSNEIDHTILFERLTKGLAQGDVLITAATGPISELEASRAGLVPTHAYAVLDMKLVAGKRLCQLKNPWSHLRWKGNYSETDDEHWTPELERLLNYDRKKAALNDNGVFWINWESLRHFYDVMYMSWNPKLFPYRFTYHSKWKSADGPIKDAYNIGENPQYSLEIQSPDKEPTVWLLLTRHITDRDDFAENKEFITMHVFKSDGSRIYYPDEKYLEGTKINSPHYLSKMKPPRGTSKFTVAVSQYEKMHTIYYSIKVFSTAKFHMAPVPDIYSSKKRITCQWTSQTAGGSRASPTYENNPKIPLELIADLPAHLLIKIEANRKFAAAVELRSADGSFSKTSGDYRWGFVAFTLRDVKPGQYVIIPSTFSPGQEGPFFLEVQASCAFKM</sequence>
<evidence type="ECO:0000256" key="5">
    <source>
        <dbReference type="PIRSR" id="PIRSR622684-1"/>
    </source>
</evidence>
<accession>A0A7M5WWU0</accession>
<dbReference type="InterPro" id="IPR038765">
    <property type="entry name" value="Papain-like_cys_pep_sf"/>
</dbReference>
<dbReference type="SUPFAM" id="SSF116846">
    <property type="entry name" value="MIT domain"/>
    <property type="match status" value="2"/>
</dbReference>
<dbReference type="SMART" id="SM00230">
    <property type="entry name" value="CysPc"/>
    <property type="match status" value="1"/>
</dbReference>
<feature type="active site" evidence="5 6">
    <location>
        <position position="288"/>
    </location>
</feature>
<dbReference type="SUPFAM" id="SSF49758">
    <property type="entry name" value="Calpain large subunit, middle domain (domain III)"/>
    <property type="match status" value="2"/>
</dbReference>
<evidence type="ECO:0000256" key="3">
    <source>
        <dbReference type="ARBA" id="ARBA00022801"/>
    </source>
</evidence>
<dbReference type="PRINTS" id="PR00704">
    <property type="entry name" value="CALPAIN"/>
</dbReference>
<dbReference type="GO" id="GO:0006508">
    <property type="term" value="P:proteolysis"/>
    <property type="evidence" value="ECO:0007669"/>
    <property type="project" value="UniProtKB-KW"/>
</dbReference>
<dbReference type="InterPro" id="IPR007330">
    <property type="entry name" value="MIT_dom"/>
</dbReference>
<dbReference type="CDD" id="cd00044">
    <property type="entry name" value="CysPc"/>
    <property type="match status" value="1"/>
</dbReference>
<dbReference type="InterPro" id="IPR022684">
    <property type="entry name" value="Calpain_cysteine_protease"/>
</dbReference>
<evidence type="ECO:0000313" key="9">
    <source>
        <dbReference type="EnsemblMetazoa" id="CLYHEMP013916.1"/>
    </source>
</evidence>
<keyword evidence="4 6" id="KW-0788">Thiol protease</keyword>
<dbReference type="SMART" id="SM00720">
    <property type="entry name" value="calpain_III"/>
    <property type="match status" value="1"/>
</dbReference>
<dbReference type="InterPro" id="IPR022682">
    <property type="entry name" value="Calpain_domain_III"/>
</dbReference>
<dbReference type="PANTHER" id="PTHR46143:SF1">
    <property type="entry name" value="CALPAIN-7"/>
    <property type="match status" value="1"/>
</dbReference>
<evidence type="ECO:0000256" key="4">
    <source>
        <dbReference type="ARBA" id="ARBA00022807"/>
    </source>
</evidence>
<dbReference type="InterPro" id="IPR051297">
    <property type="entry name" value="PalB/RIM13"/>
</dbReference>
<keyword evidence="3 6" id="KW-0378">Hydrolase</keyword>
<dbReference type="OrthoDB" id="167576at2759"/>
<keyword evidence="10" id="KW-1185">Reference proteome</keyword>
<dbReference type="InterPro" id="IPR001300">
    <property type="entry name" value="Peptidase_C2_calpain_cat"/>
</dbReference>
<dbReference type="Pfam" id="PF01067">
    <property type="entry name" value="Calpain_III"/>
    <property type="match status" value="1"/>
</dbReference>
<dbReference type="Gene3D" id="1.20.58.80">
    <property type="entry name" value="Phosphotransferase system, lactose/cellobiose-type IIA subunit"/>
    <property type="match status" value="2"/>
</dbReference>
<dbReference type="Gene3D" id="3.90.70.10">
    <property type="entry name" value="Cysteine proteinases"/>
    <property type="match status" value="1"/>
</dbReference>
<dbReference type="Gene3D" id="2.60.120.380">
    <property type="match status" value="2"/>
</dbReference>
<dbReference type="GO" id="GO:0004198">
    <property type="term" value="F:calcium-dependent cysteine-type endopeptidase activity"/>
    <property type="evidence" value="ECO:0007669"/>
    <property type="project" value="InterPro"/>
</dbReference>
<dbReference type="Pfam" id="PF04212">
    <property type="entry name" value="MIT"/>
    <property type="match status" value="2"/>
</dbReference>
<feature type="active site" evidence="5 6">
    <location>
        <position position="474"/>
    </location>
</feature>